<feature type="compositionally biased region" description="Basic and acidic residues" evidence="1">
    <location>
        <begin position="218"/>
        <end position="237"/>
    </location>
</feature>
<sequence length="237" mass="25897">MIELEAASRIRTTPNTPPLFKRAEFELRRGNRRIGSTLVDVGAIRHGWFHGSLTDQHKFGCGQSSLKYNTSCNAGSARLPVVPYHSTPPSDISESEEILQQLTEREKIKLFSKRSAEPSVEIPPPVHPTETRTSISPSSAVDLNTTSALANYATEAGIGMVDLEEVNPHLRGGRVENNLGKTAPVHPTEIRPSISPFSAVELNTTSALANYATEADVDEKKNEKNKLTEGEASLRLE</sequence>
<protein>
    <submittedName>
        <fullName evidence="2">Uncharacterized protein</fullName>
    </submittedName>
</protein>
<reference evidence="2" key="1">
    <citation type="submission" date="2020-11" db="EMBL/GenBank/DDBJ databases">
        <authorList>
            <person name="Tran Van P."/>
        </authorList>
    </citation>
    <scope>NUCLEOTIDE SEQUENCE</scope>
</reference>
<accession>A0A7R9GXM2</accession>
<dbReference type="EMBL" id="OC318087">
    <property type="protein sequence ID" value="CAD7400498.1"/>
    <property type="molecule type" value="Genomic_DNA"/>
</dbReference>
<dbReference type="AlphaFoldDB" id="A0A7R9GXM2"/>
<name>A0A7R9GXM2_TIMCR</name>
<proteinExistence type="predicted"/>
<evidence type="ECO:0000256" key="1">
    <source>
        <dbReference type="SAM" id="MobiDB-lite"/>
    </source>
</evidence>
<feature type="region of interest" description="Disordered" evidence="1">
    <location>
        <begin position="215"/>
        <end position="237"/>
    </location>
</feature>
<organism evidence="2">
    <name type="scientific">Timema cristinae</name>
    <name type="common">Walking stick</name>
    <dbReference type="NCBI Taxonomy" id="61476"/>
    <lineage>
        <taxon>Eukaryota</taxon>
        <taxon>Metazoa</taxon>
        <taxon>Ecdysozoa</taxon>
        <taxon>Arthropoda</taxon>
        <taxon>Hexapoda</taxon>
        <taxon>Insecta</taxon>
        <taxon>Pterygota</taxon>
        <taxon>Neoptera</taxon>
        <taxon>Polyneoptera</taxon>
        <taxon>Phasmatodea</taxon>
        <taxon>Timematodea</taxon>
        <taxon>Timematoidea</taxon>
        <taxon>Timematidae</taxon>
        <taxon>Timema</taxon>
    </lineage>
</organism>
<feature type="region of interest" description="Disordered" evidence="1">
    <location>
        <begin position="114"/>
        <end position="139"/>
    </location>
</feature>
<gene>
    <name evidence="2" type="ORF">TCEB3V08_LOCUS5557</name>
</gene>
<evidence type="ECO:0000313" key="2">
    <source>
        <dbReference type="EMBL" id="CAD7400498.1"/>
    </source>
</evidence>